<comment type="caution">
    <text evidence="2">The sequence shown here is derived from an EMBL/GenBank/DDBJ whole genome shotgun (WGS) entry which is preliminary data.</text>
</comment>
<protein>
    <submittedName>
        <fullName evidence="2">GNAT family N-acetyltransferase</fullName>
    </submittedName>
</protein>
<evidence type="ECO:0000313" key="3">
    <source>
        <dbReference type="Proteomes" id="UP001139700"/>
    </source>
</evidence>
<dbReference type="RefSeq" id="WP_234611760.1">
    <property type="nucleotide sequence ID" value="NZ_CP098806.1"/>
</dbReference>
<gene>
    <name evidence="2" type="ORF">LXM24_04260</name>
</gene>
<dbReference type="Gene3D" id="3.40.630.30">
    <property type="match status" value="1"/>
</dbReference>
<organism evidence="2 3">
    <name type="scientific">Dyadobacter fanqingshengii</name>
    <dbReference type="NCBI Taxonomy" id="2906443"/>
    <lineage>
        <taxon>Bacteria</taxon>
        <taxon>Pseudomonadati</taxon>
        <taxon>Bacteroidota</taxon>
        <taxon>Cytophagia</taxon>
        <taxon>Cytophagales</taxon>
        <taxon>Spirosomataceae</taxon>
        <taxon>Dyadobacter</taxon>
    </lineage>
</organism>
<name>A0A9X1T8V5_9BACT</name>
<keyword evidence="3" id="KW-1185">Reference proteome</keyword>
<dbReference type="AlphaFoldDB" id="A0A9X1T8V5"/>
<reference evidence="2" key="1">
    <citation type="submission" date="2021-12" db="EMBL/GenBank/DDBJ databases">
        <title>Novel species in genus Dyadobacter.</title>
        <authorList>
            <person name="Ma C."/>
        </authorList>
    </citation>
    <scope>NUCLEOTIDE SEQUENCE</scope>
    <source>
        <strain evidence="2">CY399</strain>
    </source>
</reference>
<dbReference type="EMBL" id="JAJTTA010000002">
    <property type="protein sequence ID" value="MCF0039289.1"/>
    <property type="molecule type" value="Genomic_DNA"/>
</dbReference>
<dbReference type="SUPFAM" id="SSF55729">
    <property type="entry name" value="Acyl-CoA N-acyltransferases (Nat)"/>
    <property type="match status" value="1"/>
</dbReference>
<dbReference type="Proteomes" id="UP001139700">
    <property type="component" value="Unassembled WGS sequence"/>
</dbReference>
<dbReference type="InterPro" id="IPR016181">
    <property type="entry name" value="Acyl_CoA_acyltransferase"/>
</dbReference>
<evidence type="ECO:0000313" key="2">
    <source>
        <dbReference type="EMBL" id="MCF0039289.1"/>
    </source>
</evidence>
<feature type="domain" description="BioF2-like acetyltransferase" evidence="1">
    <location>
        <begin position="148"/>
        <end position="225"/>
    </location>
</feature>
<proteinExistence type="predicted"/>
<evidence type="ECO:0000259" key="1">
    <source>
        <dbReference type="Pfam" id="PF13480"/>
    </source>
</evidence>
<sequence>MEKSGNVWVSPPHAPFGGIQCDVGCQESELVFLLGCIKHWVQSQSGEKLVVKTAPSCYYTTLDSLRHIPYLITGFIPIQTCLNSFISVSSSDFYAQIRPAERRRLKKASNSGFEAGLASGLASSVIYEFLEKCRNQMGYRISLTLSQLETLRQNFPDRYLIFTVMAGSEIVALTLTVRANSRVLYNFLCSDMPAYRAYSPTVMLMEAVYNYCRQQNIEILDLGISLDQNGDFKPSLHRFKKNIGGQDCLKLTYEMNFANQIPRQFPSL</sequence>
<dbReference type="Pfam" id="PF13480">
    <property type="entry name" value="Acetyltransf_6"/>
    <property type="match status" value="1"/>
</dbReference>
<dbReference type="InterPro" id="IPR038740">
    <property type="entry name" value="BioF2-like_GNAT_dom"/>
</dbReference>
<accession>A0A9X1T8V5</accession>